<evidence type="ECO:0000313" key="2">
    <source>
        <dbReference type="Proteomes" id="UP000036196"/>
    </source>
</evidence>
<dbReference type="Proteomes" id="UP000036196">
    <property type="component" value="Unassembled WGS sequence"/>
</dbReference>
<reference evidence="1 2" key="1">
    <citation type="submission" date="2015-05" db="EMBL/GenBank/DDBJ databases">
        <title>Genome sequences of Pluralibacter gergoviae.</title>
        <authorList>
            <person name="Greninger A.L."/>
            <person name="Miller S."/>
        </authorList>
    </citation>
    <scope>NUCLEOTIDE SEQUENCE [LARGE SCALE GENOMIC DNA]</scope>
    <source>
        <strain evidence="1 2">JS81F13</strain>
    </source>
</reference>
<keyword evidence="1" id="KW-0449">Lipoprotein</keyword>
<dbReference type="InterPro" id="IPR056510">
    <property type="entry name" value="WapI"/>
</dbReference>
<dbReference type="PATRIC" id="fig|61647.15.peg.1006"/>
<proteinExistence type="predicted"/>
<dbReference type="Pfam" id="PF24716">
    <property type="entry name" value="WapI"/>
    <property type="match status" value="1"/>
</dbReference>
<comment type="caution">
    <text evidence="1">The sequence shown here is derived from an EMBL/GenBank/DDBJ whole genome shotgun (WGS) entry which is preliminary data.</text>
</comment>
<protein>
    <submittedName>
        <fullName evidence="1">Lipoprotein</fullName>
    </submittedName>
</protein>
<name>A0A0J5LVG5_PLUGE</name>
<evidence type="ECO:0000313" key="1">
    <source>
        <dbReference type="EMBL" id="KMK12858.1"/>
    </source>
</evidence>
<dbReference type="eggNOG" id="ENOG5031N2E">
    <property type="taxonomic scope" value="Bacteria"/>
</dbReference>
<keyword evidence="2" id="KW-1185">Reference proteome</keyword>
<accession>A0A0J5LVG5</accession>
<dbReference type="AlphaFoldDB" id="A0A0J5LVG5"/>
<organism evidence="1 2">
    <name type="scientific">Pluralibacter gergoviae</name>
    <name type="common">Enterobacter gergoviae</name>
    <dbReference type="NCBI Taxonomy" id="61647"/>
    <lineage>
        <taxon>Bacteria</taxon>
        <taxon>Pseudomonadati</taxon>
        <taxon>Pseudomonadota</taxon>
        <taxon>Gammaproteobacteria</taxon>
        <taxon>Enterobacterales</taxon>
        <taxon>Enterobacteriaceae</taxon>
        <taxon>Pluralibacter</taxon>
    </lineage>
</organism>
<gene>
    <name evidence="1" type="ORF">ABW06_14160</name>
</gene>
<dbReference type="EMBL" id="LDZF01000014">
    <property type="protein sequence ID" value="KMK12858.1"/>
    <property type="molecule type" value="Genomic_DNA"/>
</dbReference>
<sequence length="141" mass="16082">MIEIIKDKKILRITPFQRENTPDIPESDWIQVYVEYMLPEIKIQYQASFTAGELNLLKNNITGLYMNLVKGKIANEIVFDSMENQLNLIFSPSLRKGVLLTLTLRPENSAESIIVSDCLGMDESYFPALLSGLNEIINWPS</sequence>
<dbReference type="RefSeq" id="WP_048279358.1">
    <property type="nucleotide sequence ID" value="NZ_LDZF01000014.1"/>
</dbReference>